<evidence type="ECO:0000313" key="1">
    <source>
        <dbReference type="EMBL" id="OPA99787.1"/>
    </source>
</evidence>
<dbReference type="AlphaFoldDB" id="A0A1T2Z6W1"/>
<evidence type="ECO:0000313" key="2">
    <source>
        <dbReference type="Proteomes" id="UP000190965"/>
    </source>
</evidence>
<comment type="caution">
    <text evidence="1">The sequence shown here is derived from an EMBL/GenBank/DDBJ whole genome shotgun (WGS) entry which is preliminary data.</text>
</comment>
<dbReference type="EMBL" id="MSDF01000007">
    <property type="protein sequence ID" value="OPA99787.1"/>
    <property type="molecule type" value="Genomic_DNA"/>
</dbReference>
<proteinExistence type="predicted"/>
<dbReference type="Proteomes" id="UP000190965">
    <property type="component" value="Unassembled WGS sequence"/>
</dbReference>
<organism evidence="1 2">
    <name type="scientific">Pseudomonas fluorescens</name>
    <dbReference type="NCBI Taxonomy" id="294"/>
    <lineage>
        <taxon>Bacteria</taxon>
        <taxon>Pseudomonadati</taxon>
        <taxon>Pseudomonadota</taxon>
        <taxon>Gammaproteobacteria</taxon>
        <taxon>Pseudomonadales</taxon>
        <taxon>Pseudomonadaceae</taxon>
        <taxon>Pseudomonas</taxon>
    </lineage>
</organism>
<gene>
    <name evidence="1" type="ORF">BFW87_03470</name>
</gene>
<sequence length="87" mass="9323">MALCGSWLACDSITPVSLIHRGACIAGKPGSHTSPLPHLFCVEQKNVHTHVTIGAIYVCNPNSFAPKRNTPLPTLYACLIECPPGRK</sequence>
<protein>
    <submittedName>
        <fullName evidence="1">Uncharacterized protein</fullName>
    </submittedName>
</protein>
<reference evidence="1 2" key="1">
    <citation type="submission" date="2016-12" db="EMBL/GenBank/DDBJ databases">
        <title>Draft genome sequences of seven strains of Pseudomonas fluorescens that produce 4-formylaminooxyvinylglycine.</title>
        <authorList>
            <person name="Okrent R.A."/>
            <person name="Manning V.A."/>
            <person name="Trippe K.M."/>
        </authorList>
    </citation>
    <scope>NUCLEOTIDE SEQUENCE [LARGE SCALE GENOMIC DNA]</scope>
    <source>
        <strain evidence="1 2">P5A</strain>
    </source>
</reference>
<name>A0A1T2Z6W1_PSEFL</name>
<accession>A0A1T2Z6W1</accession>